<evidence type="ECO:0000259" key="6">
    <source>
        <dbReference type="Pfam" id="PF00892"/>
    </source>
</evidence>
<dbReference type="InterPro" id="IPR037185">
    <property type="entry name" value="EmrE-like"/>
</dbReference>
<dbReference type="Pfam" id="PF00892">
    <property type="entry name" value="EamA"/>
    <property type="match status" value="2"/>
</dbReference>
<sequence>MTAHAKAQPPMHQTAQQMSLQNWALVILLGLVWGGSYFFGRVAVAEMPPLVLVMYRVSIAALVLHAWLLLRGPSFRLALPHAGSFVVLAILNNVIPFSLIFLGQTEIGAGLASVLNATTPFWTAILANLLTADEKLSGRKILGILFGIAGTAIMIGPGLLHGLGGPIWAKFALIGAAFSYGLALIFGRRFRSVPPPIVAAGQLTASSIIMVPLILVVYGFGGVVSFSTEIWAAVVSLAVMSTAFAYLIYFHVLATAGATNASLVTFIVPVSAILLGAVFLQERLESFEFAGMALIAAGLVTIDGRLFRAR</sequence>
<evidence type="ECO:0000256" key="4">
    <source>
        <dbReference type="ARBA" id="ARBA00023136"/>
    </source>
</evidence>
<comment type="caution">
    <text evidence="7">The sequence shown here is derived from an EMBL/GenBank/DDBJ whole genome shotgun (WGS) entry which is preliminary data.</text>
</comment>
<organism evidence="7 8">
    <name type="scientific">Nitratireductor pacificus pht-3B</name>
    <dbReference type="NCBI Taxonomy" id="391937"/>
    <lineage>
        <taxon>Bacteria</taxon>
        <taxon>Pseudomonadati</taxon>
        <taxon>Pseudomonadota</taxon>
        <taxon>Alphaproteobacteria</taxon>
        <taxon>Hyphomicrobiales</taxon>
        <taxon>Phyllobacteriaceae</taxon>
        <taxon>Nitratireductor</taxon>
    </lineage>
</organism>
<dbReference type="PATRIC" id="fig|391937.3.peg.65"/>
<keyword evidence="2 5" id="KW-0812">Transmembrane</keyword>
<evidence type="ECO:0000313" key="7">
    <source>
        <dbReference type="EMBL" id="EKF20775.1"/>
    </source>
</evidence>
<feature type="transmembrane region" description="Helical" evidence="5">
    <location>
        <begin position="286"/>
        <end position="307"/>
    </location>
</feature>
<evidence type="ECO:0000256" key="1">
    <source>
        <dbReference type="ARBA" id="ARBA00004141"/>
    </source>
</evidence>
<dbReference type="GO" id="GO:0016020">
    <property type="term" value="C:membrane"/>
    <property type="evidence" value="ECO:0007669"/>
    <property type="project" value="UniProtKB-SubCell"/>
</dbReference>
<dbReference type="PANTHER" id="PTHR32322">
    <property type="entry name" value="INNER MEMBRANE TRANSPORTER"/>
    <property type="match status" value="1"/>
</dbReference>
<gene>
    <name evidence="7" type="ORF">NA2_00315</name>
</gene>
<dbReference type="Proteomes" id="UP000006786">
    <property type="component" value="Unassembled WGS sequence"/>
</dbReference>
<dbReference type="AlphaFoldDB" id="K2MJ96"/>
<dbReference type="SUPFAM" id="SSF103481">
    <property type="entry name" value="Multidrug resistance efflux transporter EmrE"/>
    <property type="match status" value="2"/>
</dbReference>
<dbReference type="eggNOG" id="COG0697">
    <property type="taxonomic scope" value="Bacteria"/>
</dbReference>
<keyword evidence="4 5" id="KW-0472">Membrane</keyword>
<keyword evidence="8" id="KW-1185">Reference proteome</keyword>
<evidence type="ECO:0000256" key="2">
    <source>
        <dbReference type="ARBA" id="ARBA00022692"/>
    </source>
</evidence>
<dbReference type="RefSeq" id="WP_008592913.1">
    <property type="nucleotide sequence ID" value="NZ_AMRM01000001.1"/>
</dbReference>
<feature type="transmembrane region" description="Helical" evidence="5">
    <location>
        <begin position="52"/>
        <end position="70"/>
    </location>
</feature>
<proteinExistence type="predicted"/>
<evidence type="ECO:0000313" key="8">
    <source>
        <dbReference type="Proteomes" id="UP000006786"/>
    </source>
</evidence>
<name>K2MJ96_9HYPH</name>
<accession>K2MJ96</accession>
<comment type="subcellular location">
    <subcellularLocation>
        <location evidence="1">Membrane</location>
        <topology evidence="1">Multi-pass membrane protein</topology>
    </subcellularLocation>
</comment>
<dbReference type="InterPro" id="IPR000620">
    <property type="entry name" value="EamA_dom"/>
</dbReference>
<evidence type="ECO:0000256" key="5">
    <source>
        <dbReference type="SAM" id="Phobius"/>
    </source>
</evidence>
<evidence type="ECO:0000256" key="3">
    <source>
        <dbReference type="ARBA" id="ARBA00022989"/>
    </source>
</evidence>
<feature type="domain" description="EamA" evidence="6">
    <location>
        <begin position="25"/>
        <end position="155"/>
    </location>
</feature>
<feature type="transmembrane region" description="Helical" evidence="5">
    <location>
        <begin position="107"/>
        <end position="129"/>
    </location>
</feature>
<dbReference type="STRING" id="391937.NA2_00315"/>
<feature type="transmembrane region" description="Helical" evidence="5">
    <location>
        <begin position="167"/>
        <end position="186"/>
    </location>
</feature>
<dbReference type="EMBL" id="AMRM01000001">
    <property type="protein sequence ID" value="EKF20775.1"/>
    <property type="molecule type" value="Genomic_DNA"/>
</dbReference>
<feature type="transmembrane region" description="Helical" evidence="5">
    <location>
        <begin position="20"/>
        <end position="40"/>
    </location>
</feature>
<feature type="transmembrane region" description="Helical" evidence="5">
    <location>
        <begin position="82"/>
        <end position="101"/>
    </location>
</feature>
<protein>
    <recommendedName>
        <fullName evidence="6">EamA domain-containing protein</fullName>
    </recommendedName>
</protein>
<feature type="domain" description="EamA" evidence="6">
    <location>
        <begin position="169"/>
        <end position="301"/>
    </location>
</feature>
<feature type="transmembrane region" description="Helical" evidence="5">
    <location>
        <begin position="141"/>
        <end position="161"/>
    </location>
</feature>
<feature type="transmembrane region" description="Helical" evidence="5">
    <location>
        <begin position="198"/>
        <end position="218"/>
    </location>
</feature>
<dbReference type="PANTHER" id="PTHR32322:SF9">
    <property type="entry name" value="AMINO-ACID METABOLITE EFFLUX PUMP-RELATED"/>
    <property type="match status" value="1"/>
</dbReference>
<feature type="transmembrane region" description="Helical" evidence="5">
    <location>
        <begin position="261"/>
        <end position="280"/>
    </location>
</feature>
<dbReference type="InterPro" id="IPR050638">
    <property type="entry name" value="AA-Vitamin_Transporters"/>
</dbReference>
<feature type="transmembrane region" description="Helical" evidence="5">
    <location>
        <begin position="230"/>
        <end position="249"/>
    </location>
</feature>
<keyword evidence="3 5" id="KW-1133">Transmembrane helix</keyword>
<reference evidence="7 8" key="1">
    <citation type="journal article" date="2012" name="J. Bacteriol.">
        <title>Genome Sequence of Nitratireductor pacificus Type Strain pht-3B.</title>
        <authorList>
            <person name="Lai Q."/>
            <person name="Li G."/>
            <person name="Shao Z."/>
        </authorList>
    </citation>
    <scope>NUCLEOTIDE SEQUENCE [LARGE SCALE GENOMIC DNA]</scope>
    <source>
        <strain evidence="8">pht-3B</strain>
    </source>
</reference>